<dbReference type="InterPro" id="IPR003822">
    <property type="entry name" value="PAH"/>
</dbReference>
<organism evidence="4 5">
    <name type="scientific">Oldenlandia corymbosa var. corymbosa</name>
    <dbReference type="NCBI Taxonomy" id="529605"/>
    <lineage>
        <taxon>Eukaryota</taxon>
        <taxon>Viridiplantae</taxon>
        <taxon>Streptophyta</taxon>
        <taxon>Embryophyta</taxon>
        <taxon>Tracheophyta</taxon>
        <taxon>Spermatophyta</taxon>
        <taxon>Magnoliopsida</taxon>
        <taxon>eudicotyledons</taxon>
        <taxon>Gunneridae</taxon>
        <taxon>Pentapetalae</taxon>
        <taxon>asterids</taxon>
        <taxon>lamiids</taxon>
        <taxon>Gentianales</taxon>
        <taxon>Rubiaceae</taxon>
        <taxon>Rubioideae</taxon>
        <taxon>Spermacoceae</taxon>
        <taxon>Hedyotis-Oldenlandia complex</taxon>
        <taxon>Oldenlandia</taxon>
    </lineage>
</organism>
<accession>A0AAV1DR90</accession>
<evidence type="ECO:0000256" key="2">
    <source>
        <dbReference type="ARBA" id="ARBA00023242"/>
    </source>
</evidence>
<reference evidence="4" key="1">
    <citation type="submission" date="2023-03" db="EMBL/GenBank/DDBJ databases">
        <authorList>
            <person name="Julca I."/>
        </authorList>
    </citation>
    <scope>NUCLEOTIDE SEQUENCE</scope>
</reference>
<dbReference type="GO" id="GO:0003714">
    <property type="term" value="F:transcription corepressor activity"/>
    <property type="evidence" value="ECO:0007669"/>
    <property type="project" value="InterPro"/>
</dbReference>
<dbReference type="EMBL" id="OX459123">
    <property type="protein sequence ID" value="CAI9109278.1"/>
    <property type="molecule type" value="Genomic_DNA"/>
</dbReference>
<dbReference type="InterPro" id="IPR039774">
    <property type="entry name" value="Sin3-like"/>
</dbReference>
<name>A0AAV1DR90_OLDCO</name>
<dbReference type="AlphaFoldDB" id="A0AAV1DR90"/>
<evidence type="ECO:0000256" key="3">
    <source>
        <dbReference type="PROSITE-ProRule" id="PRU00810"/>
    </source>
</evidence>
<keyword evidence="2 3" id="KW-0539">Nucleus</keyword>
<dbReference type="PROSITE" id="PS51477">
    <property type="entry name" value="PAH"/>
    <property type="match status" value="2"/>
</dbReference>
<dbReference type="InterPro" id="IPR036600">
    <property type="entry name" value="PAH_sf"/>
</dbReference>
<evidence type="ECO:0000313" key="4">
    <source>
        <dbReference type="EMBL" id="CAI9109278.1"/>
    </source>
</evidence>
<keyword evidence="5" id="KW-1185">Reference proteome</keyword>
<dbReference type="Proteomes" id="UP001161247">
    <property type="component" value="Chromosome 6"/>
</dbReference>
<sequence>MASVEPMKKFPTRADALAFIAQIKRAFHQSNQDYNNNKFDQFVDALKDFEQQKITPESLIFNLQSLFHGHEDLLRGFKFFCPYSDQQPERTRILTRNHHEFDYHQRQICYKFLNKVEQRFRDNPETYAEFLDALIMYGDHKLLMEPFCQKLVQLFFGHADLLHKFVGYFDDGENKFQQELEELCTVDIDGRVEEIEKKLCNFRTTIACVEKALRENTISKVVEFVEREFGGIKAMRIKRTFPENSDEVIKCLKSDPVKALPLVLDQLREKELQAQMDRSAALKFSRDFLNGGCNSKKRGRDQIDG</sequence>
<protein>
    <submittedName>
        <fullName evidence="4">OLC1v1009070C1</fullName>
    </submittedName>
</protein>
<dbReference type="GO" id="GO:0005634">
    <property type="term" value="C:nucleus"/>
    <property type="evidence" value="ECO:0007669"/>
    <property type="project" value="UniProtKB-SubCell"/>
</dbReference>
<dbReference type="SUPFAM" id="SSF47762">
    <property type="entry name" value="PAH2 domain"/>
    <property type="match status" value="2"/>
</dbReference>
<gene>
    <name evidence="4" type="ORF">OLC1_LOCUS17211</name>
</gene>
<evidence type="ECO:0000313" key="5">
    <source>
        <dbReference type="Proteomes" id="UP001161247"/>
    </source>
</evidence>
<proteinExistence type="predicted"/>
<dbReference type="Pfam" id="PF02671">
    <property type="entry name" value="PAH"/>
    <property type="match status" value="2"/>
</dbReference>
<dbReference type="PANTHER" id="PTHR12346">
    <property type="entry name" value="SIN3B-RELATED"/>
    <property type="match status" value="1"/>
</dbReference>
<comment type="subcellular location">
    <subcellularLocation>
        <location evidence="1 3">Nucleus</location>
    </subcellularLocation>
</comment>
<evidence type="ECO:0000256" key="1">
    <source>
        <dbReference type="ARBA" id="ARBA00004123"/>
    </source>
</evidence>
<dbReference type="Gene3D" id="1.20.1160.11">
    <property type="entry name" value="Paired amphipathic helix"/>
    <property type="match status" value="2"/>
</dbReference>